<evidence type="ECO:0000256" key="1">
    <source>
        <dbReference type="SAM" id="MobiDB-lite"/>
    </source>
</evidence>
<protein>
    <submittedName>
        <fullName evidence="2">Uncharacterized protein</fullName>
    </submittedName>
</protein>
<feature type="compositionally biased region" description="Polar residues" evidence="1">
    <location>
        <begin position="1"/>
        <end position="12"/>
    </location>
</feature>
<reference evidence="2" key="1">
    <citation type="submission" date="2022-10" db="EMBL/GenBank/DDBJ databases">
        <title>Tapping the CABI collections for fungal endophytes: first genome assemblies for Collariella, Neodidymelliopsis, Ascochyta clinopodiicola, Didymella pomorum, Didymosphaeria variabile, Neocosmospora piperis and Neocucurbitaria cava.</title>
        <authorList>
            <person name="Hill R."/>
        </authorList>
    </citation>
    <scope>NUCLEOTIDE SEQUENCE</scope>
    <source>
        <strain evidence="2">IMI 366586</strain>
    </source>
</reference>
<keyword evidence="3" id="KW-1185">Reference proteome</keyword>
<organism evidence="2 3">
    <name type="scientific">Fusarium piperis</name>
    <dbReference type="NCBI Taxonomy" id="1435070"/>
    <lineage>
        <taxon>Eukaryota</taxon>
        <taxon>Fungi</taxon>
        <taxon>Dikarya</taxon>
        <taxon>Ascomycota</taxon>
        <taxon>Pezizomycotina</taxon>
        <taxon>Sordariomycetes</taxon>
        <taxon>Hypocreomycetidae</taxon>
        <taxon>Hypocreales</taxon>
        <taxon>Nectriaceae</taxon>
        <taxon>Fusarium</taxon>
        <taxon>Fusarium solani species complex</taxon>
    </lineage>
</organism>
<dbReference type="AlphaFoldDB" id="A0A9W8TEM1"/>
<proteinExistence type="predicted"/>
<evidence type="ECO:0000313" key="3">
    <source>
        <dbReference type="Proteomes" id="UP001140502"/>
    </source>
</evidence>
<dbReference type="OrthoDB" id="411394at2759"/>
<accession>A0A9W8TEM1</accession>
<sequence length="432" mass="49222">MDRYIQQLTQRPGHQRDEVVPRRANPTTLDEYLTACHELVFSGFAVETDSRDLSSGYAAVLLNKPCPKLKPWVGFIDQQRLTFGKLYDALEPGTRVFENRDVMERLQKARCSRKPIGDETFLRFFLRDSFEKPVEAIISELAKIEKVREAFQIGDGFEFVEKNDLVMDVLEAANDGRMPFSAPPGSCVYRKDKALAVQQRLVYVADRKLPHMLTAPRLRVGLREMDVHEEAATRDSMLLACRGSTARFRYHAEKLTAHALTDVYDQLIEEGLKYGLVTTGEATVFLKLDWDEPGTLHYHLAEFGPEVSAAHPSDAPMCTAVGQHLAFSLVALRQRSRHSQQERGMAMTRLKTWKADFVEIWRSIPESERWALPEGYREPITYEGIDRSPKSALETSDDAQSRDDEGRESSEDESIFSWDDVYDCGDWPSCLS</sequence>
<comment type="caution">
    <text evidence="2">The sequence shown here is derived from an EMBL/GenBank/DDBJ whole genome shotgun (WGS) entry which is preliminary data.</text>
</comment>
<dbReference type="EMBL" id="JAPEUR010000385">
    <property type="protein sequence ID" value="KAJ4310298.1"/>
    <property type="molecule type" value="Genomic_DNA"/>
</dbReference>
<gene>
    <name evidence="2" type="ORF">N0V84_011050</name>
</gene>
<feature type="compositionally biased region" description="Basic and acidic residues" evidence="1">
    <location>
        <begin position="399"/>
        <end position="409"/>
    </location>
</feature>
<name>A0A9W8TEM1_9HYPO</name>
<feature type="region of interest" description="Disordered" evidence="1">
    <location>
        <begin position="1"/>
        <end position="20"/>
    </location>
</feature>
<feature type="region of interest" description="Disordered" evidence="1">
    <location>
        <begin position="383"/>
        <end position="414"/>
    </location>
</feature>
<evidence type="ECO:0000313" key="2">
    <source>
        <dbReference type="EMBL" id="KAJ4310298.1"/>
    </source>
</evidence>
<dbReference type="Proteomes" id="UP001140502">
    <property type="component" value="Unassembled WGS sequence"/>
</dbReference>